<feature type="domain" description="Protein kinase" evidence="8">
    <location>
        <begin position="176"/>
        <end position="416"/>
    </location>
</feature>
<dbReference type="SUPFAM" id="SSF57903">
    <property type="entry name" value="FYVE/PHD zinc finger"/>
    <property type="match status" value="1"/>
</dbReference>
<evidence type="ECO:0000313" key="11">
    <source>
        <dbReference type="Proteomes" id="UP000429607"/>
    </source>
</evidence>
<evidence type="ECO:0000256" key="5">
    <source>
        <dbReference type="ARBA" id="ARBA00022771"/>
    </source>
</evidence>
<dbReference type="GO" id="GO:0004672">
    <property type="term" value="F:protein kinase activity"/>
    <property type="evidence" value="ECO:0007669"/>
    <property type="project" value="InterPro"/>
</dbReference>
<evidence type="ECO:0000313" key="10">
    <source>
        <dbReference type="EMBL" id="KAE8989366.1"/>
    </source>
</evidence>
<dbReference type="Proteomes" id="UP000429607">
    <property type="component" value="Unassembled WGS sequence"/>
</dbReference>
<evidence type="ECO:0000256" key="2">
    <source>
        <dbReference type="ARBA" id="ARBA00004613"/>
    </source>
</evidence>
<dbReference type="SMART" id="SM00220">
    <property type="entry name" value="S_TKc"/>
    <property type="match status" value="1"/>
</dbReference>
<dbReference type="InterPro" id="IPR000719">
    <property type="entry name" value="Prot_kinase_dom"/>
</dbReference>
<dbReference type="PANTHER" id="PTHR48015">
    <property type="entry name" value="SERINE/THREONINE-PROTEIN KINASE TAO"/>
    <property type="match status" value="1"/>
</dbReference>
<dbReference type="GO" id="GO:0005524">
    <property type="term" value="F:ATP binding"/>
    <property type="evidence" value="ECO:0007669"/>
    <property type="project" value="InterPro"/>
</dbReference>
<dbReference type="InterPro" id="IPR011009">
    <property type="entry name" value="Kinase-like_dom_sf"/>
</dbReference>
<name>A0A6A3J2E4_9STRA</name>
<gene>
    <name evidence="10" type="ORF">PR001_g21792</name>
</gene>
<evidence type="ECO:0000256" key="1">
    <source>
        <dbReference type="ARBA" id="ARBA00004340"/>
    </source>
</evidence>
<dbReference type="GO" id="GO:0043657">
    <property type="term" value="C:host cell"/>
    <property type="evidence" value="ECO:0007669"/>
    <property type="project" value="UniProtKB-SubCell"/>
</dbReference>
<dbReference type="GO" id="GO:0008270">
    <property type="term" value="F:zinc ion binding"/>
    <property type="evidence" value="ECO:0007669"/>
    <property type="project" value="UniProtKB-KW"/>
</dbReference>
<dbReference type="InterPro" id="IPR000306">
    <property type="entry name" value="Znf_FYVE"/>
</dbReference>
<dbReference type="InterPro" id="IPR045379">
    <property type="entry name" value="Crinkler_N"/>
</dbReference>
<evidence type="ECO:0008006" key="12">
    <source>
        <dbReference type="Google" id="ProtNLM"/>
    </source>
</evidence>
<evidence type="ECO:0000256" key="3">
    <source>
        <dbReference type="ARBA" id="ARBA00022525"/>
    </source>
</evidence>
<organism evidence="10 11">
    <name type="scientific">Phytophthora rubi</name>
    <dbReference type="NCBI Taxonomy" id="129364"/>
    <lineage>
        <taxon>Eukaryota</taxon>
        <taxon>Sar</taxon>
        <taxon>Stramenopiles</taxon>
        <taxon>Oomycota</taxon>
        <taxon>Peronosporomycetes</taxon>
        <taxon>Peronosporales</taxon>
        <taxon>Peronosporaceae</taxon>
        <taxon>Phytophthora</taxon>
    </lineage>
</organism>
<comment type="subcellular location">
    <subcellularLocation>
        <location evidence="1">Host cell</location>
    </subcellularLocation>
    <subcellularLocation>
        <location evidence="2">Secreted</location>
    </subcellularLocation>
</comment>
<keyword evidence="5 7" id="KW-0863">Zinc-finger</keyword>
<dbReference type="InterPro" id="IPR013083">
    <property type="entry name" value="Znf_RING/FYVE/PHD"/>
</dbReference>
<dbReference type="AlphaFoldDB" id="A0A6A3J2E4"/>
<proteinExistence type="predicted"/>
<dbReference type="InterPro" id="IPR050285">
    <property type="entry name" value="STE20_Ser/Thr_kinase"/>
</dbReference>
<sequence>MKLMCAIVGVPASAFSVEIDEDNTVEELKYAIKQAQMYLFPVNQMQLFLAKRSTREEEKGDDEEEWLTQGEELEVVKWAIQKPLLECVLFTCWWVVPEREVSGQLDVRSNLRRLEVRFATRDLNYLLDNDVARYSLLSSTALSYADAVTILAFARSAIKSATRDAIAVREGFLLDGPLNLPQGQAKSGFYYAYSRFGGILVAKVYGATDQQAFQREVAVNRALGSHPNIAQFVKSFSVTNTEGEQRHIIVMPFFARSAADLLTQGSPIENRALATIARDCLSALCHIHDKQFCFADLKPSNIMLHCGEQGGATLVDFGGVVGLGNPIVERTGQFCLDVDVRQGSELLDWTCLGTTLANLAGIPITRYRLTTELVEFLNDEHCEVDGRVRRLILSCLVNPSGSRIQEALAPLLKPFCKTCQRNFNMMRWRHHCRKCGYSVCDEHSRRKLPVPPDAKPVRVCDECFTPPPSALEHALELAEEEEKTE</sequence>
<dbReference type="GO" id="GO:0035556">
    <property type="term" value="P:intracellular signal transduction"/>
    <property type="evidence" value="ECO:0007669"/>
    <property type="project" value="TreeGrafter"/>
</dbReference>
<dbReference type="PROSITE" id="PS50011">
    <property type="entry name" value="PROTEIN_KINASE_DOM"/>
    <property type="match status" value="1"/>
</dbReference>
<dbReference type="GO" id="GO:0043408">
    <property type="term" value="P:regulation of MAPK cascade"/>
    <property type="evidence" value="ECO:0007669"/>
    <property type="project" value="TreeGrafter"/>
</dbReference>
<reference evidence="10 11" key="1">
    <citation type="submission" date="2018-09" db="EMBL/GenBank/DDBJ databases">
        <title>Genomic investigation of the strawberry pathogen Phytophthora fragariae indicates pathogenicity is determined by transcriptional variation in three key races.</title>
        <authorList>
            <person name="Adams T.M."/>
            <person name="Armitage A.D."/>
            <person name="Sobczyk M.K."/>
            <person name="Bates H.J."/>
            <person name="Dunwell J.M."/>
            <person name="Nellist C.F."/>
            <person name="Harrison R.J."/>
        </authorList>
    </citation>
    <scope>NUCLEOTIDE SEQUENCE [LARGE SCALE GENOMIC DNA]</scope>
    <source>
        <strain evidence="10 11">SCRP249</strain>
    </source>
</reference>
<dbReference type="SMART" id="SM00064">
    <property type="entry name" value="FYVE"/>
    <property type="match status" value="1"/>
</dbReference>
<dbReference type="PANTHER" id="PTHR48015:SF16">
    <property type="entry name" value="SERINE_THREONINE-PROTEIN KINASE SULU"/>
    <property type="match status" value="1"/>
</dbReference>
<keyword evidence="3" id="KW-0964">Secreted</keyword>
<dbReference type="GO" id="GO:0005576">
    <property type="term" value="C:extracellular region"/>
    <property type="evidence" value="ECO:0007669"/>
    <property type="project" value="UniProtKB-SubCell"/>
</dbReference>
<keyword evidence="6" id="KW-0862">Zinc</keyword>
<dbReference type="Gene3D" id="1.10.510.10">
    <property type="entry name" value="Transferase(Phosphotransferase) domain 1"/>
    <property type="match status" value="1"/>
</dbReference>
<evidence type="ECO:0000256" key="4">
    <source>
        <dbReference type="ARBA" id="ARBA00022723"/>
    </source>
</evidence>
<protein>
    <recommendedName>
        <fullName evidence="12">Protein kinase domain-containing protein</fullName>
    </recommendedName>
</protein>
<dbReference type="Pfam" id="PF01363">
    <property type="entry name" value="FYVE"/>
    <property type="match status" value="1"/>
</dbReference>
<dbReference type="CDD" id="cd15760">
    <property type="entry name" value="FYVE_scVPS27p_like"/>
    <property type="match status" value="1"/>
</dbReference>
<accession>A0A6A3J2E4</accession>
<dbReference type="PROSITE" id="PS50178">
    <property type="entry name" value="ZF_FYVE"/>
    <property type="match status" value="1"/>
</dbReference>
<evidence type="ECO:0000256" key="6">
    <source>
        <dbReference type="ARBA" id="ARBA00022833"/>
    </source>
</evidence>
<feature type="domain" description="FYVE-type" evidence="9">
    <location>
        <begin position="416"/>
        <end position="468"/>
    </location>
</feature>
<dbReference type="InterPro" id="IPR011011">
    <property type="entry name" value="Znf_FYVE_PHD"/>
</dbReference>
<dbReference type="Pfam" id="PF20147">
    <property type="entry name" value="Crinkler"/>
    <property type="match status" value="1"/>
</dbReference>
<evidence type="ECO:0000256" key="7">
    <source>
        <dbReference type="PROSITE-ProRule" id="PRU00091"/>
    </source>
</evidence>
<dbReference type="Gene3D" id="3.30.40.10">
    <property type="entry name" value="Zinc/RING finger domain, C3HC4 (zinc finger)"/>
    <property type="match status" value="1"/>
</dbReference>
<evidence type="ECO:0000259" key="9">
    <source>
        <dbReference type="PROSITE" id="PS50178"/>
    </source>
</evidence>
<dbReference type="SUPFAM" id="SSF56112">
    <property type="entry name" value="Protein kinase-like (PK-like)"/>
    <property type="match status" value="1"/>
</dbReference>
<keyword evidence="4" id="KW-0479">Metal-binding</keyword>
<comment type="caution">
    <text evidence="10">The sequence shown here is derived from an EMBL/GenBank/DDBJ whole genome shotgun (WGS) entry which is preliminary data.</text>
</comment>
<dbReference type="EMBL" id="QXFV01002328">
    <property type="protein sequence ID" value="KAE8989366.1"/>
    <property type="molecule type" value="Genomic_DNA"/>
</dbReference>
<evidence type="ECO:0000259" key="8">
    <source>
        <dbReference type="PROSITE" id="PS50011"/>
    </source>
</evidence>
<dbReference type="Pfam" id="PF00069">
    <property type="entry name" value="Pkinase"/>
    <property type="match status" value="1"/>
</dbReference>
<dbReference type="InterPro" id="IPR017455">
    <property type="entry name" value="Znf_FYVE-rel"/>
</dbReference>